<name>A0A8B6EWX0_MYTGA</name>
<gene>
    <name evidence="3" type="ORF">MGAL_10B053939</name>
    <name evidence="2" type="ORF">MGAL_10B073854</name>
</gene>
<sequence>MLLIWIAVLFIIGHVGSSPFGPVYPITAAVFRNRYSDVEWNETLDQFKNVGGDTVIFRAPALEVRTKSSLDNDPDYSTCGSSFVGSSCYDTATQDLTGKGLNVTAVITYSNDENYGTSILSCPGYDKRLNSTTNKIYNRIVLPLLPVSGNCSFQKGSKVVVLLSVFSGGDPHEVLLKSAASRNISVLLGLPAKQEQTSISALNLMPAYLAWIERVLEDHKNRYSPSMYKTILGYYSRDEILLSEIELPLIQFYKVIASTVHGFGKKILVSANIDLSRLTLNKTIADHVQGFSKLSDRKSANIDFIAVHEGRGYGRGGLYWPTQVDQPINASDTKLMQILQRRHPMVKPNVTFGEVFTGSIQELFRGLNNYRVLNKDTSDLWLLLEAEEDLIDDVCLPVDTKASGNSDPIDRTSKSRLDRSLSATGAAAQKVMAFAYDPEFTCTTKSQTVPLVEEISTDSGRPIISDCSFHSSANRSVVVIGYNLDGETQGFQVDWPDRDGKQHQDHVNGYYFELDYGEQHGLIPSLEYTQLYDPYDVITLADHGYVNVKAIGSYHGCSFVFDYRQTSLSDNDTYVL</sequence>
<accession>A0A8B6EWX0</accession>
<proteinExistence type="predicted"/>
<protein>
    <submittedName>
        <fullName evidence="3">Uncharacterized protein</fullName>
    </submittedName>
</protein>
<feature type="signal peptide" evidence="1">
    <location>
        <begin position="1"/>
        <end position="17"/>
    </location>
</feature>
<evidence type="ECO:0000313" key="2">
    <source>
        <dbReference type="EMBL" id="VDH97430.1"/>
    </source>
</evidence>
<dbReference type="OrthoDB" id="6145673at2759"/>
<evidence type="ECO:0000313" key="4">
    <source>
        <dbReference type="Proteomes" id="UP000596742"/>
    </source>
</evidence>
<organism evidence="3 4">
    <name type="scientific">Mytilus galloprovincialis</name>
    <name type="common">Mediterranean mussel</name>
    <dbReference type="NCBI Taxonomy" id="29158"/>
    <lineage>
        <taxon>Eukaryota</taxon>
        <taxon>Metazoa</taxon>
        <taxon>Spiralia</taxon>
        <taxon>Lophotrochozoa</taxon>
        <taxon>Mollusca</taxon>
        <taxon>Bivalvia</taxon>
        <taxon>Autobranchia</taxon>
        <taxon>Pteriomorphia</taxon>
        <taxon>Mytilida</taxon>
        <taxon>Mytiloidea</taxon>
        <taxon>Mytilidae</taxon>
        <taxon>Mytilinae</taxon>
        <taxon>Mytilus</taxon>
    </lineage>
</organism>
<evidence type="ECO:0000256" key="1">
    <source>
        <dbReference type="SAM" id="SignalP"/>
    </source>
</evidence>
<keyword evidence="4" id="KW-1185">Reference proteome</keyword>
<comment type="caution">
    <text evidence="3">The sequence shown here is derived from an EMBL/GenBank/DDBJ whole genome shotgun (WGS) entry which is preliminary data.</text>
</comment>
<dbReference type="Proteomes" id="UP000596742">
    <property type="component" value="Unassembled WGS sequence"/>
</dbReference>
<evidence type="ECO:0000313" key="3">
    <source>
        <dbReference type="EMBL" id="VDI41236.1"/>
    </source>
</evidence>
<reference evidence="3" key="1">
    <citation type="submission" date="2018-11" db="EMBL/GenBank/DDBJ databases">
        <authorList>
            <person name="Alioto T."/>
            <person name="Alioto T."/>
        </authorList>
    </citation>
    <scope>NUCLEOTIDE SEQUENCE</scope>
</reference>
<dbReference type="EMBL" id="UYJE01005873">
    <property type="protein sequence ID" value="VDI41236.1"/>
    <property type="molecule type" value="Genomic_DNA"/>
</dbReference>
<keyword evidence="1" id="KW-0732">Signal</keyword>
<dbReference type="EMBL" id="UYJE01000894">
    <property type="protein sequence ID" value="VDH97430.1"/>
    <property type="molecule type" value="Genomic_DNA"/>
</dbReference>
<dbReference type="AlphaFoldDB" id="A0A8B6EWX0"/>
<dbReference type="Gene3D" id="3.20.20.80">
    <property type="entry name" value="Glycosidases"/>
    <property type="match status" value="1"/>
</dbReference>
<feature type="chain" id="PRO_5036419299" evidence="1">
    <location>
        <begin position="18"/>
        <end position="576"/>
    </location>
</feature>